<gene>
    <name evidence="3" type="ORF">BTM29_05635</name>
</gene>
<dbReference type="AlphaFoldDB" id="A0A1P8Q2L2"/>
<dbReference type="NCBIfam" id="TIGR01641">
    <property type="entry name" value="phageSPP1_gp7"/>
    <property type="match status" value="1"/>
</dbReference>
<evidence type="ECO:0000259" key="2">
    <source>
        <dbReference type="Pfam" id="PF04233"/>
    </source>
</evidence>
<reference evidence="4" key="1">
    <citation type="submission" date="2016-12" db="EMBL/GenBank/DDBJ databases">
        <authorList>
            <person name="Jung M.Y."/>
            <person name="Lee S.H."/>
        </authorList>
    </citation>
    <scope>NUCLEOTIDE SEQUENCE [LARGE SCALE GENOMIC DNA]</scope>
    <source>
        <strain evidence="4">WiKim39</strain>
    </source>
</reference>
<feature type="coiled-coil region" evidence="1">
    <location>
        <begin position="16"/>
        <end position="84"/>
    </location>
</feature>
<dbReference type="STRING" id="1847728.BTM29_05635"/>
<keyword evidence="1" id="KW-0175">Coiled coil</keyword>
<dbReference type="OrthoDB" id="9765386at2"/>
<protein>
    <recommendedName>
        <fullName evidence="2">Phage head morphogenesis domain-containing protein</fullName>
    </recommendedName>
</protein>
<dbReference type="KEGG" id="lalw:BTM29_05635"/>
<accession>A0A1P8Q2L2</accession>
<sequence length="329" mass="37087">MKLSKDQAIRLAKLVYGQESKRVKEIEQAYKQLQTDTIDTINSYVNDDKSWNAKAPLDDIKQLLEDVKNLYDDLNDDEQNLVRMAFSDNKLKSNGDMLLAKVTGLIIGVAIYQRRQLIGGTADISKAYEVKSYQSAKKIIKKTPKLSGKTQGRRFSSNVDVIMQKMARNAVLDRHIDTDIISSINKQTLQTIRKVRDIAERAAKSNKDSLNWQNEVANVLTGGNRLTNGQMGRAAGMIRTATAQSINRTTLEGLKKRKVKRYKFVSLEAPTTCADCHNLDGKIFNVADAEEGVNYPLIHINCQCIVTEVNEDDDWDTSTHDITEDFKKL</sequence>
<keyword evidence="4" id="KW-1185">Reference proteome</keyword>
<evidence type="ECO:0000313" key="4">
    <source>
        <dbReference type="Proteomes" id="UP000187499"/>
    </source>
</evidence>
<proteinExistence type="predicted"/>
<dbReference type="Proteomes" id="UP000187499">
    <property type="component" value="Chromosome"/>
</dbReference>
<name>A0A1P8Q2L2_9LACO</name>
<feature type="domain" description="Phage head morphogenesis" evidence="2">
    <location>
        <begin position="229"/>
        <end position="306"/>
    </location>
</feature>
<dbReference type="RefSeq" id="WP_076614578.1">
    <property type="nucleotide sequence ID" value="NZ_CP019323.1"/>
</dbReference>
<dbReference type="Pfam" id="PF04233">
    <property type="entry name" value="Phage_Mu_F"/>
    <property type="match status" value="1"/>
</dbReference>
<dbReference type="EMBL" id="CP019323">
    <property type="protein sequence ID" value="APX72075.1"/>
    <property type="molecule type" value="Genomic_DNA"/>
</dbReference>
<evidence type="ECO:0000313" key="3">
    <source>
        <dbReference type="EMBL" id="APX72075.1"/>
    </source>
</evidence>
<dbReference type="InterPro" id="IPR006528">
    <property type="entry name" value="Phage_head_morphogenesis_dom"/>
</dbReference>
<organism evidence="3 4">
    <name type="scientific">Companilactobacillus allii</name>
    <dbReference type="NCBI Taxonomy" id="1847728"/>
    <lineage>
        <taxon>Bacteria</taxon>
        <taxon>Bacillati</taxon>
        <taxon>Bacillota</taxon>
        <taxon>Bacilli</taxon>
        <taxon>Lactobacillales</taxon>
        <taxon>Lactobacillaceae</taxon>
        <taxon>Companilactobacillus</taxon>
    </lineage>
</organism>
<evidence type="ECO:0000256" key="1">
    <source>
        <dbReference type="SAM" id="Coils"/>
    </source>
</evidence>